<comment type="caution">
    <text evidence="10">The sequence shown here is derived from an EMBL/GenBank/DDBJ whole genome shotgun (WGS) entry which is preliminary data.</text>
</comment>
<evidence type="ECO:0000313" key="11">
    <source>
        <dbReference type="Proteomes" id="UP001165405"/>
    </source>
</evidence>
<protein>
    <recommendedName>
        <fullName evidence="3">beta-galactosidase</fullName>
        <ecNumber evidence="3">3.2.1.23</ecNumber>
    </recommendedName>
</protein>
<proteinExistence type="inferred from homology"/>
<dbReference type="EC" id="3.2.1.23" evidence="3"/>
<evidence type="ECO:0000256" key="1">
    <source>
        <dbReference type="ARBA" id="ARBA00001412"/>
    </source>
</evidence>
<evidence type="ECO:0000256" key="4">
    <source>
        <dbReference type="ARBA" id="ARBA00022723"/>
    </source>
</evidence>
<dbReference type="Pfam" id="PF08532">
    <property type="entry name" value="Glyco_hydro_42M"/>
    <property type="match status" value="1"/>
</dbReference>
<organism evidence="10 11">
    <name type="scientific">Antribacter soli</name>
    <dbReference type="NCBI Taxonomy" id="2910976"/>
    <lineage>
        <taxon>Bacteria</taxon>
        <taxon>Bacillati</taxon>
        <taxon>Actinomycetota</taxon>
        <taxon>Actinomycetes</taxon>
        <taxon>Micrococcales</taxon>
        <taxon>Promicromonosporaceae</taxon>
        <taxon>Antribacter</taxon>
    </lineage>
</organism>
<dbReference type="GO" id="GO:0046872">
    <property type="term" value="F:metal ion binding"/>
    <property type="evidence" value="ECO:0007669"/>
    <property type="project" value="UniProtKB-KW"/>
</dbReference>
<gene>
    <name evidence="10" type="ORF">L1785_02830</name>
</gene>
<accession>A0AA41QAK4</accession>
<dbReference type="Gene3D" id="3.40.50.880">
    <property type="match status" value="1"/>
</dbReference>
<dbReference type="PANTHER" id="PTHR36447">
    <property type="entry name" value="BETA-GALACTOSIDASE GANA"/>
    <property type="match status" value="1"/>
</dbReference>
<dbReference type="SUPFAM" id="SSF51445">
    <property type="entry name" value="(Trans)glycosidases"/>
    <property type="match status" value="1"/>
</dbReference>
<dbReference type="AlphaFoldDB" id="A0AA41QAK4"/>
<dbReference type="RefSeq" id="WP_236087620.1">
    <property type="nucleotide sequence ID" value="NZ_JAKGSG010000011.1"/>
</dbReference>
<evidence type="ECO:0000256" key="3">
    <source>
        <dbReference type="ARBA" id="ARBA00012756"/>
    </source>
</evidence>
<evidence type="ECO:0000313" key="10">
    <source>
        <dbReference type="EMBL" id="MCF4119905.1"/>
    </source>
</evidence>
<dbReference type="Pfam" id="PF02449">
    <property type="entry name" value="Glyco_hydro_42"/>
    <property type="match status" value="1"/>
</dbReference>
<comment type="catalytic activity">
    <reaction evidence="1">
        <text>Hydrolysis of terminal non-reducing beta-D-galactose residues in beta-D-galactosides.</text>
        <dbReference type="EC" id="3.2.1.23"/>
    </reaction>
</comment>
<feature type="domain" description="Glycoside hydrolase family 42 N-terminal" evidence="8">
    <location>
        <begin position="19"/>
        <end position="398"/>
    </location>
</feature>
<dbReference type="PANTHER" id="PTHR36447:SF2">
    <property type="entry name" value="BETA-GALACTOSIDASE YESZ"/>
    <property type="match status" value="1"/>
</dbReference>
<dbReference type="InterPro" id="IPR013738">
    <property type="entry name" value="Beta_galactosidase_Trimer"/>
</dbReference>
<evidence type="ECO:0000256" key="2">
    <source>
        <dbReference type="ARBA" id="ARBA00005940"/>
    </source>
</evidence>
<evidence type="ECO:0000259" key="9">
    <source>
        <dbReference type="Pfam" id="PF08532"/>
    </source>
</evidence>
<evidence type="ECO:0000259" key="8">
    <source>
        <dbReference type="Pfam" id="PF02449"/>
    </source>
</evidence>
<keyword evidence="5" id="KW-0378">Hydrolase</keyword>
<dbReference type="GO" id="GO:0004565">
    <property type="term" value="F:beta-galactosidase activity"/>
    <property type="evidence" value="ECO:0007669"/>
    <property type="project" value="UniProtKB-EC"/>
</dbReference>
<dbReference type="SUPFAM" id="SSF52317">
    <property type="entry name" value="Class I glutamine amidotransferase-like"/>
    <property type="match status" value="1"/>
</dbReference>
<evidence type="ECO:0000256" key="7">
    <source>
        <dbReference type="ARBA" id="ARBA00023295"/>
    </source>
</evidence>
<dbReference type="GO" id="GO:0009341">
    <property type="term" value="C:beta-galactosidase complex"/>
    <property type="evidence" value="ECO:0007669"/>
    <property type="project" value="InterPro"/>
</dbReference>
<comment type="similarity">
    <text evidence="2">Belongs to the glycosyl hydrolase 42 family.</text>
</comment>
<evidence type="ECO:0000256" key="5">
    <source>
        <dbReference type="ARBA" id="ARBA00022801"/>
    </source>
</evidence>
<dbReference type="EMBL" id="JAKGSG010000011">
    <property type="protein sequence ID" value="MCF4119905.1"/>
    <property type="molecule type" value="Genomic_DNA"/>
</dbReference>
<keyword evidence="7" id="KW-0326">Glycosidase</keyword>
<dbReference type="InterPro" id="IPR013529">
    <property type="entry name" value="Glyco_hydro_42_N"/>
</dbReference>
<name>A0AA41QAK4_9MICO</name>
<dbReference type="Gene3D" id="3.20.20.80">
    <property type="entry name" value="Glycosidases"/>
    <property type="match status" value="1"/>
</dbReference>
<dbReference type="InterPro" id="IPR029062">
    <property type="entry name" value="Class_I_gatase-like"/>
</dbReference>
<keyword evidence="6" id="KW-0862">Zinc</keyword>
<sequence>MDSRIPARLPSGLLFGVAYYPEYHVVERTHEDLDLMRAASMNVIRVGESVWSTWEPRDGELDLDWLAPVLDAAHERGIRAILGTPTYAVPPWLSTAYPEIAGERRTGERIPWGARQEVDYTHPAFLFHAERVVRAILERYAQHPAIIGYQVDNEPGLELFHNHGVFTRFVRHLQGIYGDVETLNREWGLTYWSHRIGDWSQLWRPDGNSFPQYDLAWRRFQAELTTDFIAWQVGLVDEYRSPDQFVTTCLQYPRRGLDDEQLGRRLDVSAGNPYYGMQDHLDTAKELAQPNDWTTTGVPGLFRQADRLYSSRQARYLVTETNAQSIGTADSNFPPYPGQLKQAAYAFISRGAAMIEYWHWHTLPYGTETYWGGVLPHSLRPGRVYREVSQIGEELERLGSALDGYEPDADVAILWSTPSRFAMQYMPPLASGGQPDDQAYEHIVDAFHRGVVDAGLQARILHLPQAHALGADELARRFPVLVAAGLYITTDDDLSLLREYAAAGGHLVLGPRTAYADEEARARVAVAPDQLHAAAGVWYEEFSNLDADVQVVATGGSPLVLDADATAQRWVDGLISDGAEALATYKHPRFGDFPTVVTHPHGSGRVTTVGTVPSPGLASAVARWAVPGRIGDLLAGDHGPAVTVSSGTLPDGGRAWFVFNWGWGESSLVLATDVRDATTDQTYAAGAQLALGPWGCRTLVDERPAPESTTDTPEAAR</sequence>
<reference evidence="10" key="1">
    <citation type="submission" date="2022-01" db="EMBL/GenBank/DDBJ databases">
        <title>Antribacter sp. nov., isolated from Guizhou of China.</title>
        <authorList>
            <person name="Chengliang C."/>
            <person name="Ya Z."/>
        </authorList>
    </citation>
    <scope>NUCLEOTIDE SEQUENCE</scope>
    <source>
        <strain evidence="10">KLBMP 9083</strain>
    </source>
</reference>
<feature type="domain" description="Beta-galactosidase trimerisation" evidence="9">
    <location>
        <begin position="409"/>
        <end position="621"/>
    </location>
</feature>
<dbReference type="GO" id="GO:0005975">
    <property type="term" value="P:carbohydrate metabolic process"/>
    <property type="evidence" value="ECO:0007669"/>
    <property type="project" value="InterPro"/>
</dbReference>
<dbReference type="Proteomes" id="UP001165405">
    <property type="component" value="Unassembled WGS sequence"/>
</dbReference>
<dbReference type="CDD" id="cd03143">
    <property type="entry name" value="A4_beta-galactosidase_middle_domain"/>
    <property type="match status" value="1"/>
</dbReference>
<keyword evidence="11" id="KW-1185">Reference proteome</keyword>
<dbReference type="InterPro" id="IPR003476">
    <property type="entry name" value="Glyco_hydro_42"/>
</dbReference>
<evidence type="ECO:0000256" key="6">
    <source>
        <dbReference type="ARBA" id="ARBA00022833"/>
    </source>
</evidence>
<keyword evidence="4" id="KW-0479">Metal-binding</keyword>
<dbReference type="InterPro" id="IPR017853">
    <property type="entry name" value="GH"/>
</dbReference>